<reference evidence="1" key="1">
    <citation type="submission" date="2022-07" db="EMBL/GenBank/DDBJ databases">
        <title>Phylogenomic reconstructions and comparative analyses of Kickxellomycotina fungi.</title>
        <authorList>
            <person name="Reynolds N.K."/>
            <person name="Stajich J.E."/>
            <person name="Barry K."/>
            <person name="Grigoriev I.V."/>
            <person name="Crous P."/>
            <person name="Smith M.E."/>
        </authorList>
    </citation>
    <scope>NUCLEOTIDE SEQUENCE</scope>
    <source>
        <strain evidence="1">CBS 109366</strain>
    </source>
</reference>
<gene>
    <name evidence="1" type="ORF">IWQ57_002997</name>
</gene>
<proteinExistence type="predicted"/>
<keyword evidence="2" id="KW-1185">Reference proteome</keyword>
<dbReference type="Proteomes" id="UP001140234">
    <property type="component" value="Unassembled WGS sequence"/>
</dbReference>
<dbReference type="EMBL" id="JANBUJ010000883">
    <property type="protein sequence ID" value="KAJ2769693.1"/>
    <property type="molecule type" value="Genomic_DNA"/>
</dbReference>
<name>A0ACC1JYK0_9FUNG</name>
<comment type="caution">
    <text evidence="1">The sequence shown here is derived from an EMBL/GenBank/DDBJ whole genome shotgun (WGS) entry which is preliminary data.</text>
</comment>
<evidence type="ECO:0000313" key="1">
    <source>
        <dbReference type="EMBL" id="KAJ2769693.1"/>
    </source>
</evidence>
<evidence type="ECO:0000313" key="2">
    <source>
        <dbReference type="Proteomes" id="UP001140234"/>
    </source>
</evidence>
<accession>A0ACC1JYK0</accession>
<protein>
    <submittedName>
        <fullName evidence="1">Uncharacterized protein</fullName>
    </submittedName>
</protein>
<sequence>MAPTLARVVIAHTSDSTSDDLARLVPGPAAPAALYDPEAWRGAVRRQLLGATLSRGERLPVWIGSRRVYLDVVDTAPVAELPDGHADTPETGAVGAETRIEFSSRRAASGAPAVPVPAGYDAETLALAGEVQGYFDSRDLYQQLRVQAPQTVLVHGVSGVGKSTVIACGLERLACPVVRGDLAEIVASASGADIADEYVAMALADIAARAGAATPSVIVLDALDVLCDDEEQTDGIASLGRHFVEFTERLPPGVALVLESCTDGAGLPPSVRRCEALQHKLPVPVPRLTQREAIVRSTLRELLAGTPGAPAPDMDSSAAAELVARVANAAAGYVAREIAAVCRQALLRRLRAQADGDLAQQLQRLCLAEDAPALPEWPHFAAALQIVRPSQQLEFESPRPTLRWADIGGYVRIKQELQQFIRLATSETPSRLGIRPPSGILLHGPPGCGKTTLALAMIGESACNVISIRGSELFSKYLGESEARLRRLFQAARAAAPCIVFMDEVDSIAARREWSSVESGSPALRVLSTLLNEMDGVHESRGVVAVGCTNQLDKIDDAILRPGRFDRLVEVPLPSADDRAGILQVLAQRAPLADDVCVTTLAEMTDAFSGADVERLFREAGLAAMRADPAAAVLAKRDFVSGIAAMQDGRL</sequence>
<organism evidence="1 2">
    <name type="scientific">Coemansia nantahalensis</name>
    <dbReference type="NCBI Taxonomy" id="2789366"/>
    <lineage>
        <taxon>Eukaryota</taxon>
        <taxon>Fungi</taxon>
        <taxon>Fungi incertae sedis</taxon>
        <taxon>Zoopagomycota</taxon>
        <taxon>Kickxellomycotina</taxon>
        <taxon>Kickxellomycetes</taxon>
        <taxon>Kickxellales</taxon>
        <taxon>Kickxellaceae</taxon>
        <taxon>Coemansia</taxon>
    </lineage>
</organism>